<dbReference type="GO" id="GO:0044780">
    <property type="term" value="P:bacterial-type flagellum assembly"/>
    <property type="evidence" value="ECO:0007669"/>
    <property type="project" value="InterPro"/>
</dbReference>
<dbReference type="STRING" id="1121939.L861_04295"/>
<dbReference type="RefSeq" id="WP_016415289.1">
    <property type="nucleotide sequence ID" value="NZ_AUAB01000001.1"/>
</dbReference>
<evidence type="ECO:0000256" key="1">
    <source>
        <dbReference type="ARBA" id="ARBA00004418"/>
    </source>
</evidence>
<evidence type="ECO:0000256" key="3">
    <source>
        <dbReference type="ARBA" id="ARBA00014754"/>
    </source>
</evidence>
<dbReference type="InterPro" id="IPR017585">
    <property type="entry name" value="SAF_FlgA"/>
</dbReference>
<organism evidence="9 10">
    <name type="scientific">Litchfieldella anticariensis (strain DSM 16096 / CECT 5854 / CIP 108499 / LMG 22089 / FP35)</name>
    <name type="common">Halomonas anticariensis</name>
    <dbReference type="NCBI Taxonomy" id="1121939"/>
    <lineage>
        <taxon>Bacteria</taxon>
        <taxon>Pseudomonadati</taxon>
        <taxon>Pseudomonadota</taxon>
        <taxon>Gammaproteobacteria</taxon>
        <taxon>Oceanospirillales</taxon>
        <taxon>Halomonadaceae</taxon>
        <taxon>Litchfieldella</taxon>
    </lineage>
</organism>
<comment type="similarity">
    <text evidence="2 7">Belongs to the FlgA family.</text>
</comment>
<feature type="signal peptide" evidence="7">
    <location>
        <begin position="1"/>
        <end position="29"/>
    </location>
</feature>
<dbReference type="PANTHER" id="PTHR36307">
    <property type="entry name" value="FLAGELLA BASAL BODY P-RING FORMATION PROTEIN FLGA"/>
    <property type="match status" value="1"/>
</dbReference>
<dbReference type="PANTHER" id="PTHR36307:SF1">
    <property type="entry name" value="FLAGELLA BASAL BODY P-RING FORMATION PROTEIN FLGA"/>
    <property type="match status" value="1"/>
</dbReference>
<evidence type="ECO:0000256" key="6">
    <source>
        <dbReference type="ARBA" id="ARBA00025643"/>
    </source>
</evidence>
<keyword evidence="10" id="KW-1185">Reference proteome</keyword>
<dbReference type="CDD" id="cd11614">
    <property type="entry name" value="SAF_CpaB_FlgA_like"/>
    <property type="match status" value="1"/>
</dbReference>
<evidence type="ECO:0000256" key="5">
    <source>
        <dbReference type="ARBA" id="ARBA00022764"/>
    </source>
</evidence>
<reference evidence="9 10" key="1">
    <citation type="journal article" date="2013" name="Genome Announc.">
        <title>Draft genome sequence of the moderately halophilic gammaproteobacterium Halomonas anticariensis FP35.</title>
        <authorList>
            <person name="Tahrioui A."/>
            <person name="Quesada E."/>
            <person name="Llamas I."/>
        </authorList>
    </citation>
    <scope>NUCLEOTIDE SEQUENCE [LARGE SCALE GENOMIC DNA]</scope>
    <source>
        <strain evidence="10">DSM 16096 / CECT 5854 / LMG 22089 / FP35</strain>
    </source>
</reference>
<dbReference type="Pfam" id="PF17656">
    <property type="entry name" value="ChapFlgA_N"/>
    <property type="match status" value="1"/>
</dbReference>
<evidence type="ECO:0000256" key="2">
    <source>
        <dbReference type="ARBA" id="ARBA00010474"/>
    </source>
</evidence>
<dbReference type="EMBL" id="ASTJ01000011">
    <property type="protein sequence ID" value="EPC04550.1"/>
    <property type="molecule type" value="Genomic_DNA"/>
</dbReference>
<sequence length="234" mass="25537">MLQFRLRRHLSAIALLGLLILALATPAQADNDALLVERVHAFLYEQASGLGDEVSVEVHPPSAHLPTCENPQPFLPHANRPLIGRVSVGVRCGERGQQVRYMQATLAVVGEQVVAQRAISRGTVIEASMLALRPAELSRLPRGTITDMEEAIGMQASRPIAEGSTLTEYQLEPVTLVERGANVRIEARGQGFAITREGEALDNGAMGSEVRVRLDNRDILRAHVTGRNRLEVDF</sequence>
<protein>
    <recommendedName>
        <fullName evidence="3 7">Flagella basal body P-ring formation protein FlgA</fullName>
    </recommendedName>
</protein>
<evidence type="ECO:0000256" key="4">
    <source>
        <dbReference type="ARBA" id="ARBA00022729"/>
    </source>
</evidence>
<feature type="chain" id="PRO_5005146255" description="Flagella basal body P-ring formation protein FlgA" evidence="7">
    <location>
        <begin position="30"/>
        <end position="234"/>
    </location>
</feature>
<accession>S2KRN7</accession>
<dbReference type="GO" id="GO:0042597">
    <property type="term" value="C:periplasmic space"/>
    <property type="evidence" value="ECO:0007669"/>
    <property type="project" value="UniProtKB-SubCell"/>
</dbReference>
<dbReference type="AlphaFoldDB" id="S2KRN7"/>
<dbReference type="Gene3D" id="2.30.30.760">
    <property type="match status" value="1"/>
</dbReference>
<dbReference type="InterPro" id="IPR013974">
    <property type="entry name" value="SAF"/>
</dbReference>
<evidence type="ECO:0000313" key="10">
    <source>
        <dbReference type="Proteomes" id="UP000014463"/>
    </source>
</evidence>
<comment type="caution">
    <text evidence="9">The sequence shown here is derived from an EMBL/GenBank/DDBJ whole genome shotgun (WGS) entry which is preliminary data.</text>
</comment>
<dbReference type="Pfam" id="PF13144">
    <property type="entry name" value="ChapFlgA"/>
    <property type="match status" value="1"/>
</dbReference>
<dbReference type="InterPro" id="IPR041231">
    <property type="entry name" value="FlgA_N"/>
</dbReference>
<comment type="function">
    <text evidence="6 7">Involved in the assembly process of the P-ring formation. It may associate with FlgF on the rod constituting a structure essential for the P-ring assembly or may act as a modulator protein for the P-ring assembly.</text>
</comment>
<feature type="domain" description="SAF" evidence="8">
    <location>
        <begin position="110"/>
        <end position="172"/>
    </location>
</feature>
<name>S2KRN7_LITA3</name>
<dbReference type="InterPro" id="IPR039246">
    <property type="entry name" value="Flagellar_FlgA"/>
</dbReference>
<keyword evidence="5 7" id="KW-0574">Periplasm</keyword>
<dbReference type="Gene3D" id="3.90.1210.10">
    <property type="entry name" value="Antifreeze-like/N-acetylneuraminic acid synthase C-terminal domain"/>
    <property type="match status" value="1"/>
</dbReference>
<keyword evidence="7" id="KW-1005">Bacterial flagellum biogenesis</keyword>
<dbReference type="OrthoDB" id="6236246at2"/>
<dbReference type="NCBIfam" id="TIGR03170">
    <property type="entry name" value="flgA_cterm"/>
    <property type="match status" value="1"/>
</dbReference>
<dbReference type="Proteomes" id="UP000014463">
    <property type="component" value="Unassembled WGS sequence"/>
</dbReference>
<dbReference type="PATRIC" id="fig|1121939.11.peg.811"/>
<dbReference type="InterPro" id="IPR036732">
    <property type="entry name" value="AFP_Neu5c_C_sf"/>
</dbReference>
<evidence type="ECO:0000256" key="7">
    <source>
        <dbReference type="RuleBase" id="RU362063"/>
    </source>
</evidence>
<comment type="subcellular location">
    <subcellularLocation>
        <location evidence="1 7">Periplasm</location>
    </subcellularLocation>
</comment>
<evidence type="ECO:0000259" key="8">
    <source>
        <dbReference type="SMART" id="SM00858"/>
    </source>
</evidence>
<gene>
    <name evidence="9" type="ORF">L861_04295</name>
</gene>
<dbReference type="SMART" id="SM00858">
    <property type="entry name" value="SAF"/>
    <property type="match status" value="1"/>
</dbReference>
<dbReference type="eggNOG" id="COG1261">
    <property type="taxonomic scope" value="Bacteria"/>
</dbReference>
<proteinExistence type="inferred from homology"/>
<evidence type="ECO:0000313" key="9">
    <source>
        <dbReference type="EMBL" id="EPC04550.1"/>
    </source>
</evidence>
<keyword evidence="4 7" id="KW-0732">Signal</keyword>
<dbReference type="SUPFAM" id="SSF51269">
    <property type="entry name" value="AFP III-like domain"/>
    <property type="match status" value="1"/>
</dbReference>